<keyword evidence="1" id="KW-1133">Transmembrane helix</keyword>
<dbReference type="Proteomes" id="UP001066276">
    <property type="component" value="Chromosome 9"/>
</dbReference>
<sequence length="212" mass="23917">MTQDRTQQDCQEQSVSQMMCCASKCMKILMSLISLVWIALAIAEIVIGSVYLNSCVNQPYIPIYLIVNGVTVILISILSMVSAFRPNKFVLSLLTLLSLFWFAWLITGSVWTFPLYPDFSPCNRVVYLFTFSILIIQWIILGLSLPMIIIKLFTILVESSELSRCVSRTLERVRLVKGTESIERYALIAVCQQNDDVVSAGRPSRVIDVMST</sequence>
<feature type="transmembrane region" description="Helical" evidence="1">
    <location>
        <begin position="28"/>
        <end position="51"/>
    </location>
</feature>
<feature type="transmembrane region" description="Helical" evidence="1">
    <location>
        <begin position="91"/>
        <end position="113"/>
    </location>
</feature>
<protein>
    <submittedName>
        <fullName evidence="2">Uncharacterized protein</fullName>
    </submittedName>
</protein>
<name>A0AAV7MV70_PLEWA</name>
<keyword evidence="3" id="KW-1185">Reference proteome</keyword>
<keyword evidence="1" id="KW-0472">Membrane</keyword>
<dbReference type="InterPro" id="IPR040350">
    <property type="entry name" value="TMEM272"/>
</dbReference>
<accession>A0AAV7MV70</accession>
<feature type="transmembrane region" description="Helical" evidence="1">
    <location>
        <begin position="63"/>
        <end position="84"/>
    </location>
</feature>
<gene>
    <name evidence="2" type="ORF">NDU88_003650</name>
</gene>
<comment type="caution">
    <text evidence="2">The sequence shown here is derived from an EMBL/GenBank/DDBJ whole genome shotgun (WGS) entry which is preliminary data.</text>
</comment>
<evidence type="ECO:0000313" key="2">
    <source>
        <dbReference type="EMBL" id="KAJ1106247.1"/>
    </source>
</evidence>
<reference evidence="2" key="1">
    <citation type="journal article" date="2022" name="bioRxiv">
        <title>Sequencing and chromosome-scale assembly of the giantPleurodeles waltlgenome.</title>
        <authorList>
            <person name="Brown T."/>
            <person name="Elewa A."/>
            <person name="Iarovenko S."/>
            <person name="Subramanian E."/>
            <person name="Araus A.J."/>
            <person name="Petzold A."/>
            <person name="Susuki M."/>
            <person name="Suzuki K.-i.T."/>
            <person name="Hayashi T."/>
            <person name="Toyoda A."/>
            <person name="Oliveira C."/>
            <person name="Osipova E."/>
            <person name="Leigh N.D."/>
            <person name="Simon A."/>
            <person name="Yun M.H."/>
        </authorList>
    </citation>
    <scope>NUCLEOTIDE SEQUENCE</scope>
    <source>
        <strain evidence="2">20211129_DDA</strain>
        <tissue evidence="2">Liver</tissue>
    </source>
</reference>
<dbReference type="EMBL" id="JANPWB010000013">
    <property type="protein sequence ID" value="KAJ1106247.1"/>
    <property type="molecule type" value="Genomic_DNA"/>
</dbReference>
<organism evidence="2 3">
    <name type="scientific">Pleurodeles waltl</name>
    <name type="common">Iberian ribbed newt</name>
    <dbReference type="NCBI Taxonomy" id="8319"/>
    <lineage>
        <taxon>Eukaryota</taxon>
        <taxon>Metazoa</taxon>
        <taxon>Chordata</taxon>
        <taxon>Craniata</taxon>
        <taxon>Vertebrata</taxon>
        <taxon>Euteleostomi</taxon>
        <taxon>Amphibia</taxon>
        <taxon>Batrachia</taxon>
        <taxon>Caudata</taxon>
        <taxon>Salamandroidea</taxon>
        <taxon>Salamandridae</taxon>
        <taxon>Pleurodelinae</taxon>
        <taxon>Pleurodeles</taxon>
    </lineage>
</organism>
<dbReference type="AlphaFoldDB" id="A0AAV7MV70"/>
<dbReference type="PANTHER" id="PTHR33444:SF11">
    <property type="entry name" value="TRANSMEMBRANE PROTEIN 272-LIKE"/>
    <property type="match status" value="1"/>
</dbReference>
<keyword evidence="1" id="KW-0812">Transmembrane</keyword>
<feature type="transmembrane region" description="Helical" evidence="1">
    <location>
        <begin position="125"/>
        <end position="150"/>
    </location>
</feature>
<evidence type="ECO:0000256" key="1">
    <source>
        <dbReference type="SAM" id="Phobius"/>
    </source>
</evidence>
<dbReference type="PANTHER" id="PTHR33444">
    <property type="entry name" value="SI:DKEY-19B23.12-RELATED"/>
    <property type="match status" value="1"/>
</dbReference>
<proteinExistence type="predicted"/>
<evidence type="ECO:0000313" key="3">
    <source>
        <dbReference type="Proteomes" id="UP001066276"/>
    </source>
</evidence>